<sequence>MRLHNTVESRANDTHGTCAGLLQIGQVPERTGLSLRTVVVDGQP</sequence>
<evidence type="ECO:0000313" key="2">
    <source>
        <dbReference type="Proteomes" id="UP000184428"/>
    </source>
</evidence>
<gene>
    <name evidence="1" type="ORF">SAMN05660350_02114</name>
</gene>
<protein>
    <submittedName>
        <fullName evidence="1">Uncharacterized protein</fullName>
    </submittedName>
</protein>
<dbReference type="Proteomes" id="UP000184428">
    <property type="component" value="Unassembled WGS sequence"/>
</dbReference>
<reference evidence="1 2" key="1">
    <citation type="submission" date="2016-12" db="EMBL/GenBank/DDBJ databases">
        <authorList>
            <person name="Song W.-J."/>
            <person name="Kurnit D.M."/>
        </authorList>
    </citation>
    <scope>NUCLEOTIDE SEQUENCE [LARGE SCALE GENOMIC DNA]</scope>
    <source>
        <strain evidence="1 2">DSM 43162</strain>
    </source>
</reference>
<dbReference type="AlphaFoldDB" id="A0A1M7TRT8"/>
<dbReference type="RefSeq" id="WP_280173871.1">
    <property type="nucleotide sequence ID" value="NZ_FRDM01000008.1"/>
</dbReference>
<dbReference type="EMBL" id="FRDM01000008">
    <property type="protein sequence ID" value="SHN73447.1"/>
    <property type="molecule type" value="Genomic_DNA"/>
</dbReference>
<organism evidence="1 2">
    <name type="scientific">Geodermatophilus obscurus</name>
    <dbReference type="NCBI Taxonomy" id="1861"/>
    <lineage>
        <taxon>Bacteria</taxon>
        <taxon>Bacillati</taxon>
        <taxon>Actinomycetota</taxon>
        <taxon>Actinomycetes</taxon>
        <taxon>Geodermatophilales</taxon>
        <taxon>Geodermatophilaceae</taxon>
        <taxon>Geodermatophilus</taxon>
    </lineage>
</organism>
<accession>A0A1M7TRT8</accession>
<evidence type="ECO:0000313" key="1">
    <source>
        <dbReference type="EMBL" id="SHN73447.1"/>
    </source>
</evidence>
<proteinExistence type="predicted"/>
<name>A0A1M7TRT8_9ACTN</name>